<dbReference type="SUPFAM" id="SSF48726">
    <property type="entry name" value="Immunoglobulin"/>
    <property type="match status" value="1"/>
</dbReference>
<feature type="chain" id="PRO_5037998055" description="Ig-like domain-containing protein" evidence="4">
    <location>
        <begin position="21"/>
        <end position="152"/>
    </location>
</feature>
<organism evidence="6 7">
    <name type="scientific">Xenopus laevis</name>
    <name type="common">African clawed frog</name>
    <dbReference type="NCBI Taxonomy" id="8355"/>
    <lineage>
        <taxon>Eukaryota</taxon>
        <taxon>Metazoa</taxon>
        <taxon>Chordata</taxon>
        <taxon>Craniata</taxon>
        <taxon>Vertebrata</taxon>
        <taxon>Euteleostomi</taxon>
        <taxon>Amphibia</taxon>
        <taxon>Batrachia</taxon>
        <taxon>Anura</taxon>
        <taxon>Pipoidea</taxon>
        <taxon>Pipidae</taxon>
        <taxon>Xenopodinae</taxon>
        <taxon>Xenopus</taxon>
        <taxon>Xenopus</taxon>
    </lineage>
</organism>
<reference evidence="7" key="1">
    <citation type="journal article" date="2016" name="Nature">
        <title>Genome evolution in the allotetraploid frog Xenopus laevis.</title>
        <authorList>
            <person name="Session A.M."/>
            <person name="Uno Y."/>
            <person name="Kwon T."/>
            <person name="Chapman J.A."/>
            <person name="Toyoda A."/>
            <person name="Takahashi S."/>
            <person name="Fukui A."/>
            <person name="Hikosaka A."/>
            <person name="Suzuki A."/>
            <person name="Kondo M."/>
            <person name="van Heeringen S.J."/>
            <person name="Quigley I."/>
            <person name="Heinz S."/>
            <person name="Ogino H."/>
            <person name="Ochi H."/>
            <person name="Hellsten U."/>
            <person name="Lyons J.B."/>
            <person name="Simakov O."/>
            <person name="Putnam N."/>
            <person name="Stites J."/>
            <person name="Kuroki Y."/>
            <person name="Tanaka T."/>
            <person name="Michiue T."/>
            <person name="Watanabe M."/>
            <person name="Bogdanovic O."/>
            <person name="Lister R."/>
            <person name="Georgiou G."/>
            <person name="Paranjpe S.S."/>
            <person name="van Kruijsbergen I."/>
            <person name="Shu S."/>
            <person name="Carlson J."/>
            <person name="Kinoshita T."/>
            <person name="Ohta Y."/>
            <person name="Mawaribuchi S."/>
            <person name="Jenkins J."/>
            <person name="Grimwood J."/>
            <person name="Schmutz J."/>
            <person name="Mitros T."/>
            <person name="Mozaffari S.V."/>
            <person name="Suzuki Y."/>
            <person name="Haramoto Y."/>
            <person name="Yamamoto T.S."/>
            <person name="Takagi C."/>
            <person name="Heald R."/>
            <person name="Miller K."/>
            <person name="Haudenschild C."/>
            <person name="Kitzman J."/>
            <person name="Nakayama T."/>
            <person name="Izutsu Y."/>
            <person name="Robert J."/>
            <person name="Fortriede J."/>
            <person name="Burns K."/>
            <person name="Lotay V."/>
            <person name="Karimi K."/>
            <person name="Yasuoka Y."/>
            <person name="Dichmann D.S."/>
            <person name="Flajnik M.F."/>
            <person name="Houston D.W."/>
            <person name="Shendure J."/>
            <person name="DuPasquier L."/>
            <person name="Vize P.D."/>
            <person name="Zorn A.M."/>
            <person name="Ito M."/>
            <person name="Marcotte E.M."/>
            <person name="Wallingford J.B."/>
            <person name="Ito Y."/>
            <person name="Asashima M."/>
            <person name="Ueno N."/>
            <person name="Matsuda Y."/>
            <person name="Veenstra G.J."/>
            <person name="Fujiyama A."/>
            <person name="Harland R.M."/>
            <person name="Taira M."/>
            <person name="Rokhsar D.S."/>
        </authorList>
    </citation>
    <scope>NUCLEOTIDE SEQUENCE [LARGE SCALE GENOMIC DNA]</scope>
    <source>
        <strain evidence="7">J</strain>
    </source>
</reference>
<evidence type="ECO:0000256" key="3">
    <source>
        <dbReference type="SAM" id="MobiDB-lite"/>
    </source>
</evidence>
<dbReference type="PANTHER" id="PTHR23268:SF124">
    <property type="entry name" value="IG-LIKE DOMAIN-CONTAINING PROTEIN"/>
    <property type="match status" value="1"/>
</dbReference>
<sequence length="152" mass="17207">MTKQLILLMALMSPHCVCQGVLVKQEKRLVLVPFGQSADIPCNQDQSTHLNMYWYQQNPGEGLKLMIYSTNEKEEKMEKEYEERWSLNRPDIYNSVLRLKEAKMEDAAQYFCASQSITDTDTGPTAATKPPDWEQPAPVPPQPETSGSTSPP</sequence>
<dbReference type="PROSITE" id="PS50835">
    <property type="entry name" value="IG_LIKE"/>
    <property type="match status" value="1"/>
</dbReference>
<keyword evidence="2" id="KW-0391">Immunity</keyword>
<dbReference type="InterPro" id="IPR050413">
    <property type="entry name" value="TCR_beta_variable"/>
</dbReference>
<dbReference type="Proteomes" id="UP000694892">
    <property type="component" value="Chromosome 7L"/>
</dbReference>
<feature type="region of interest" description="Disordered" evidence="3">
    <location>
        <begin position="115"/>
        <end position="152"/>
    </location>
</feature>
<feature type="signal peptide" evidence="4">
    <location>
        <begin position="1"/>
        <end position="20"/>
    </location>
</feature>
<dbReference type="AlphaFoldDB" id="A0A974HAW0"/>
<dbReference type="EMBL" id="CM004478">
    <property type="protein sequence ID" value="OCT71209.1"/>
    <property type="molecule type" value="Genomic_DNA"/>
</dbReference>
<name>A0A974HAW0_XENLA</name>
<keyword evidence="1 4" id="KW-0732">Signal</keyword>
<protein>
    <recommendedName>
        <fullName evidence="5">Ig-like domain-containing protein</fullName>
    </recommendedName>
</protein>
<gene>
    <name evidence="6" type="ORF">XELAEV_18034187mg</name>
</gene>
<dbReference type="Pfam" id="PF07686">
    <property type="entry name" value="V-set"/>
    <property type="match status" value="1"/>
</dbReference>
<evidence type="ECO:0000259" key="5">
    <source>
        <dbReference type="PROSITE" id="PS50835"/>
    </source>
</evidence>
<accession>A0A974HAW0</accession>
<dbReference type="InterPro" id="IPR013106">
    <property type="entry name" value="Ig_V-set"/>
</dbReference>
<dbReference type="SMART" id="SM00406">
    <property type="entry name" value="IGv"/>
    <property type="match status" value="1"/>
</dbReference>
<dbReference type="OMA" id="THLNMYW"/>
<dbReference type="GO" id="GO:0005886">
    <property type="term" value="C:plasma membrane"/>
    <property type="evidence" value="ECO:0007669"/>
    <property type="project" value="TreeGrafter"/>
</dbReference>
<feature type="compositionally biased region" description="Polar residues" evidence="3">
    <location>
        <begin position="115"/>
        <end position="125"/>
    </location>
</feature>
<proteinExistence type="predicted"/>
<dbReference type="SMART" id="SM00409">
    <property type="entry name" value="IG"/>
    <property type="match status" value="1"/>
</dbReference>
<evidence type="ECO:0000256" key="4">
    <source>
        <dbReference type="SAM" id="SignalP"/>
    </source>
</evidence>
<dbReference type="Gene3D" id="2.60.40.10">
    <property type="entry name" value="Immunoglobulins"/>
    <property type="match status" value="1"/>
</dbReference>
<dbReference type="InterPro" id="IPR003599">
    <property type="entry name" value="Ig_sub"/>
</dbReference>
<feature type="domain" description="Ig-like" evidence="5">
    <location>
        <begin position="35"/>
        <end position="128"/>
    </location>
</feature>
<dbReference type="PANTHER" id="PTHR23268">
    <property type="entry name" value="T-CELL RECEPTOR BETA CHAIN"/>
    <property type="match status" value="1"/>
</dbReference>
<dbReference type="GO" id="GO:0007166">
    <property type="term" value="P:cell surface receptor signaling pathway"/>
    <property type="evidence" value="ECO:0007669"/>
    <property type="project" value="TreeGrafter"/>
</dbReference>
<evidence type="ECO:0000313" key="6">
    <source>
        <dbReference type="EMBL" id="OCT71209.1"/>
    </source>
</evidence>
<evidence type="ECO:0000256" key="2">
    <source>
        <dbReference type="ARBA" id="ARBA00022859"/>
    </source>
</evidence>
<dbReference type="InterPro" id="IPR036179">
    <property type="entry name" value="Ig-like_dom_sf"/>
</dbReference>
<evidence type="ECO:0000313" key="7">
    <source>
        <dbReference type="Proteomes" id="UP000694892"/>
    </source>
</evidence>
<dbReference type="InterPro" id="IPR013783">
    <property type="entry name" value="Ig-like_fold"/>
</dbReference>
<dbReference type="InterPro" id="IPR007110">
    <property type="entry name" value="Ig-like_dom"/>
</dbReference>
<dbReference type="GO" id="GO:0002376">
    <property type="term" value="P:immune system process"/>
    <property type="evidence" value="ECO:0007669"/>
    <property type="project" value="UniProtKB-KW"/>
</dbReference>
<evidence type="ECO:0000256" key="1">
    <source>
        <dbReference type="ARBA" id="ARBA00022729"/>
    </source>
</evidence>